<dbReference type="CDD" id="cd11614">
    <property type="entry name" value="SAF_CpaB_FlgA_like"/>
    <property type="match status" value="1"/>
</dbReference>
<sequence length="243" mass="26169">MNPRQRRGVVLMVLSVVVAVGVFAIVTNYVREVSSQVGPLTTVYRAVGPIEAYQPFTEDNVEPVEVPARWTSPSSQLELGDIEGRRAPFRLEAETVVTADMLIPTSDLSPTEREIAINVNSVTGVAGRVAPNDRVDIYAVFEDVPGLPAQVRVLVRDVRVVTVEGERTVRTNDDEEGLQETSVLPVTLALEPDDALSVTYANAFAAEVRLVALPTDVGTDRTDDTDDFDAGDLGGQPVAVEAP</sequence>
<name>A0ABV7WMG8_9MICO</name>
<dbReference type="Proteomes" id="UP001595685">
    <property type="component" value="Unassembled WGS sequence"/>
</dbReference>
<feature type="region of interest" description="Disordered" evidence="1">
    <location>
        <begin position="217"/>
        <end position="243"/>
    </location>
</feature>
<dbReference type="InterPro" id="IPR017592">
    <property type="entry name" value="Pilus_assmbl_Flp-typ_CpaB"/>
</dbReference>
<evidence type="ECO:0000259" key="2">
    <source>
        <dbReference type="Pfam" id="PF08666"/>
    </source>
</evidence>
<reference evidence="5" key="1">
    <citation type="journal article" date="2019" name="Int. J. Syst. Evol. Microbiol.">
        <title>The Global Catalogue of Microorganisms (GCM) 10K type strain sequencing project: providing services to taxonomists for standard genome sequencing and annotation.</title>
        <authorList>
            <consortium name="The Broad Institute Genomics Platform"/>
            <consortium name="The Broad Institute Genome Sequencing Center for Infectious Disease"/>
            <person name="Wu L."/>
            <person name="Ma J."/>
        </authorList>
    </citation>
    <scope>NUCLEOTIDE SEQUENCE [LARGE SCALE GENOMIC DNA]</scope>
    <source>
        <strain evidence="5">NCAIM B.02333</strain>
    </source>
</reference>
<comment type="caution">
    <text evidence="4">The sequence shown here is derived from an EMBL/GenBank/DDBJ whole genome shotgun (WGS) entry which is preliminary data.</text>
</comment>
<feature type="domain" description="Flp pilus assembly protein RcpC/CpaB" evidence="3">
    <location>
        <begin position="108"/>
        <end position="210"/>
    </location>
</feature>
<organism evidence="4 5">
    <name type="scientific">Aquipuribacter hungaricus</name>
    <dbReference type="NCBI Taxonomy" id="545624"/>
    <lineage>
        <taxon>Bacteria</taxon>
        <taxon>Bacillati</taxon>
        <taxon>Actinomycetota</taxon>
        <taxon>Actinomycetes</taxon>
        <taxon>Micrococcales</taxon>
        <taxon>Intrasporangiaceae</taxon>
        <taxon>Aquipuribacter</taxon>
    </lineage>
</organism>
<proteinExistence type="predicted"/>
<dbReference type="Pfam" id="PF08666">
    <property type="entry name" value="SAF"/>
    <property type="match status" value="1"/>
</dbReference>
<protein>
    <submittedName>
        <fullName evidence="4">Flp pilus assembly protein CpaB</fullName>
    </submittedName>
</protein>
<keyword evidence="5" id="KW-1185">Reference proteome</keyword>
<feature type="domain" description="SAF" evidence="2">
    <location>
        <begin position="42"/>
        <end position="102"/>
    </location>
</feature>
<evidence type="ECO:0000313" key="4">
    <source>
        <dbReference type="EMBL" id="MFC3689743.1"/>
    </source>
</evidence>
<gene>
    <name evidence="4" type="primary">cpaB</name>
    <name evidence="4" type="ORF">ACFOLH_15450</name>
</gene>
<evidence type="ECO:0000256" key="1">
    <source>
        <dbReference type="SAM" id="MobiDB-lite"/>
    </source>
</evidence>
<dbReference type="InterPro" id="IPR031571">
    <property type="entry name" value="RcpC_dom"/>
</dbReference>
<dbReference type="NCBIfam" id="TIGR03177">
    <property type="entry name" value="pilus_cpaB"/>
    <property type="match status" value="1"/>
</dbReference>
<dbReference type="InterPro" id="IPR013974">
    <property type="entry name" value="SAF"/>
</dbReference>
<dbReference type="Pfam" id="PF16976">
    <property type="entry name" value="RcpC"/>
    <property type="match status" value="1"/>
</dbReference>
<evidence type="ECO:0000313" key="5">
    <source>
        <dbReference type="Proteomes" id="UP001595685"/>
    </source>
</evidence>
<dbReference type="RefSeq" id="WP_340294992.1">
    <property type="nucleotide sequence ID" value="NZ_JBBEOI010000198.1"/>
</dbReference>
<dbReference type="EMBL" id="JBHRWW010000012">
    <property type="protein sequence ID" value="MFC3689743.1"/>
    <property type="molecule type" value="Genomic_DNA"/>
</dbReference>
<evidence type="ECO:0000259" key="3">
    <source>
        <dbReference type="Pfam" id="PF16976"/>
    </source>
</evidence>
<accession>A0ABV7WMG8</accession>